<dbReference type="PANTHER" id="PTHR45348:SF2">
    <property type="entry name" value="ZINC-TYPE ALCOHOL DEHYDROGENASE-LIKE PROTEIN C2E1P3.01"/>
    <property type="match status" value="1"/>
</dbReference>
<evidence type="ECO:0000256" key="1">
    <source>
        <dbReference type="ARBA" id="ARBA00023002"/>
    </source>
</evidence>
<evidence type="ECO:0000313" key="3">
    <source>
        <dbReference type="Proteomes" id="UP000243081"/>
    </source>
</evidence>
<gene>
    <name evidence="2" type="ORF">LLEC1_08083</name>
</gene>
<dbReference type="Gene3D" id="3.90.180.10">
    <property type="entry name" value="Medium-chain alcohol dehydrogenases, catalytic domain"/>
    <property type="match status" value="1"/>
</dbReference>
<dbReference type="GO" id="GO:0016651">
    <property type="term" value="F:oxidoreductase activity, acting on NAD(P)H"/>
    <property type="evidence" value="ECO:0007669"/>
    <property type="project" value="InterPro"/>
</dbReference>
<dbReference type="PANTHER" id="PTHR45348">
    <property type="entry name" value="HYPOTHETICAL OXIDOREDUCTASE (EUROFUNG)"/>
    <property type="match status" value="1"/>
</dbReference>
<feature type="non-terminal residue" evidence="2">
    <location>
        <position position="1"/>
    </location>
</feature>
<dbReference type="InterPro" id="IPR047122">
    <property type="entry name" value="Trans-enoyl_RdTase-like"/>
</dbReference>
<keyword evidence="3" id="KW-1185">Reference proteome</keyword>
<comment type="caution">
    <text evidence="2">The sequence shown here is derived from an EMBL/GenBank/DDBJ whole genome shotgun (WGS) entry which is preliminary data.</text>
</comment>
<dbReference type="AlphaFoldDB" id="A0A179IHL6"/>
<dbReference type="SUPFAM" id="SSF51735">
    <property type="entry name" value="NAD(P)-binding Rossmann-fold domains"/>
    <property type="match status" value="1"/>
</dbReference>
<dbReference type="Gene3D" id="3.40.50.720">
    <property type="entry name" value="NAD(P)-binding Rossmann-like Domain"/>
    <property type="match status" value="1"/>
</dbReference>
<evidence type="ECO:0000313" key="2">
    <source>
        <dbReference type="EMBL" id="OAR02146.1"/>
    </source>
</evidence>
<dbReference type="OrthoDB" id="10257049at2759"/>
<evidence type="ECO:0008006" key="4">
    <source>
        <dbReference type="Google" id="ProtNLM"/>
    </source>
</evidence>
<dbReference type="InterPro" id="IPR036291">
    <property type="entry name" value="NAD(P)-bd_dom_sf"/>
</dbReference>
<proteinExistence type="predicted"/>
<organism evidence="2 3">
    <name type="scientific">Cordyceps confragosa</name>
    <name type="common">Lecanicillium lecanii</name>
    <dbReference type="NCBI Taxonomy" id="2714763"/>
    <lineage>
        <taxon>Eukaryota</taxon>
        <taxon>Fungi</taxon>
        <taxon>Dikarya</taxon>
        <taxon>Ascomycota</taxon>
        <taxon>Pezizomycotina</taxon>
        <taxon>Sordariomycetes</taxon>
        <taxon>Hypocreomycetidae</taxon>
        <taxon>Hypocreales</taxon>
        <taxon>Cordycipitaceae</taxon>
        <taxon>Akanthomyces</taxon>
    </lineage>
</organism>
<sequence length="221" mass="22387">VPLCAWDALGLGSAGPGAAGGQREALLVWGASSSVGTMGVQLARLQKINGSAVGAVYATAGAANHAYVKSLGADRVFDYKSADVVNSVVSAAKEDGLVIRHCFLGTGDVALCQAVLSVFAETVGSAAGGGARIASAPIVPPDTKQVKGVEVVFLMPSSDKTDRLAQFQKWMAQLSKYVAAGAIKPSPEPKVVGTGLDTINAALDTLSEGVSCSKLVIQVSE</sequence>
<name>A0A179IHL6_CORDF</name>
<reference evidence="2 3" key="1">
    <citation type="submission" date="2016-03" db="EMBL/GenBank/DDBJ databases">
        <title>Fine-scale spatial genetic structure of a fungal parasite of coffee scale insects.</title>
        <authorList>
            <person name="Jackson D."/>
            <person name="Zemenick K.A."/>
            <person name="Malloure B."/>
            <person name="Quandt C.A."/>
            <person name="James T.Y."/>
        </authorList>
    </citation>
    <scope>NUCLEOTIDE SEQUENCE [LARGE SCALE GENOMIC DNA]</scope>
    <source>
        <strain evidence="2 3">UM487</strain>
    </source>
</reference>
<protein>
    <recommendedName>
        <fullName evidence="4">Alcohol dehydrogenase-like C-terminal domain-containing protein</fullName>
    </recommendedName>
</protein>
<dbReference type="Pfam" id="PF13602">
    <property type="entry name" value="ADH_zinc_N_2"/>
    <property type="match status" value="1"/>
</dbReference>
<dbReference type="EMBL" id="LUKN01000820">
    <property type="protein sequence ID" value="OAR02146.1"/>
    <property type="molecule type" value="Genomic_DNA"/>
</dbReference>
<keyword evidence="1" id="KW-0560">Oxidoreductase</keyword>
<accession>A0A179IHL6</accession>
<dbReference type="Proteomes" id="UP000243081">
    <property type="component" value="Unassembled WGS sequence"/>
</dbReference>
<dbReference type="OMA" id="GAANQRY"/>